<evidence type="ECO:0000256" key="12">
    <source>
        <dbReference type="ARBA" id="ARBA00022746"/>
    </source>
</evidence>
<name>A0AAD6J1U2_DREDA</name>
<dbReference type="CDD" id="cd00683">
    <property type="entry name" value="Trans_IPPS_HH"/>
    <property type="match status" value="1"/>
</dbReference>
<evidence type="ECO:0000256" key="18">
    <source>
        <dbReference type="ARBA" id="ARBA00029335"/>
    </source>
</evidence>
<comment type="pathway">
    <text evidence="3">Carotenoid biosynthesis; beta-carotene biosynthesis.</text>
</comment>
<evidence type="ECO:0000256" key="16">
    <source>
        <dbReference type="ARBA" id="ARBA00023268"/>
    </source>
</evidence>
<evidence type="ECO:0000256" key="3">
    <source>
        <dbReference type="ARBA" id="ARBA00005089"/>
    </source>
</evidence>
<dbReference type="NCBIfam" id="TIGR03462">
    <property type="entry name" value="CarR_dom_SF"/>
    <property type="match status" value="2"/>
</dbReference>
<dbReference type="GO" id="GO:0004311">
    <property type="term" value="F:geranylgeranyl diphosphate synthase activity"/>
    <property type="evidence" value="ECO:0007669"/>
    <property type="project" value="InterPro"/>
</dbReference>
<evidence type="ECO:0000256" key="13">
    <source>
        <dbReference type="ARBA" id="ARBA00022989"/>
    </source>
</evidence>
<keyword evidence="14 19" id="KW-0472">Membrane</keyword>
<dbReference type="PROSITE" id="PS01045">
    <property type="entry name" value="SQUALEN_PHYTOEN_SYN_2"/>
    <property type="match status" value="1"/>
</dbReference>
<evidence type="ECO:0000256" key="19">
    <source>
        <dbReference type="SAM" id="Phobius"/>
    </source>
</evidence>
<dbReference type="Gene3D" id="1.10.600.10">
    <property type="entry name" value="Farnesyl Diphosphate Synthase"/>
    <property type="match status" value="1"/>
</dbReference>
<accession>A0AAD6J1U2</accession>
<dbReference type="SFLD" id="SFLDG01212">
    <property type="entry name" value="Phytoene_synthase_like"/>
    <property type="match status" value="1"/>
</dbReference>
<feature type="transmembrane region" description="Helical" evidence="19">
    <location>
        <begin position="143"/>
        <end position="162"/>
    </location>
</feature>
<feature type="transmembrane region" description="Helical" evidence="19">
    <location>
        <begin position="200"/>
        <end position="219"/>
    </location>
</feature>
<evidence type="ECO:0000256" key="11">
    <source>
        <dbReference type="ARBA" id="ARBA00022692"/>
    </source>
</evidence>
<evidence type="ECO:0000313" key="20">
    <source>
        <dbReference type="EMBL" id="KAJ6262054.1"/>
    </source>
</evidence>
<organism evidence="20 21">
    <name type="scientific">Drechslerella dactyloides</name>
    <name type="common">Nematode-trapping fungus</name>
    <name type="synonym">Arthrobotrys dactyloides</name>
    <dbReference type="NCBI Taxonomy" id="74499"/>
    <lineage>
        <taxon>Eukaryota</taxon>
        <taxon>Fungi</taxon>
        <taxon>Dikarya</taxon>
        <taxon>Ascomycota</taxon>
        <taxon>Pezizomycotina</taxon>
        <taxon>Orbiliomycetes</taxon>
        <taxon>Orbiliales</taxon>
        <taxon>Orbiliaceae</taxon>
        <taxon>Drechslerella</taxon>
    </lineage>
</organism>
<keyword evidence="12" id="KW-0125">Carotenoid biosynthesis</keyword>
<evidence type="ECO:0000256" key="15">
    <source>
        <dbReference type="ARBA" id="ARBA00023235"/>
    </source>
</evidence>
<dbReference type="InterPro" id="IPR033904">
    <property type="entry name" value="Trans_IPPS_HH"/>
</dbReference>
<protein>
    <recommendedName>
        <fullName evidence="9">Bifunctional lycopene cyclase/phytoene synthase</fullName>
        <ecNumber evidence="8">2.5.1.32</ecNumber>
        <ecNumber evidence="7">5.5.1.19</ecNumber>
    </recommendedName>
</protein>
<comment type="pathway">
    <text evidence="4">Carotenoid biosynthesis; phytoene biosynthesis; all-trans-phytoene from geranylgeranyl diphosphate: step 1/1.</text>
</comment>
<dbReference type="GO" id="GO:0016872">
    <property type="term" value="F:intramolecular lyase activity"/>
    <property type="evidence" value="ECO:0007669"/>
    <property type="project" value="InterPro"/>
</dbReference>
<evidence type="ECO:0000256" key="17">
    <source>
        <dbReference type="ARBA" id="ARBA00029313"/>
    </source>
</evidence>
<dbReference type="EC" id="5.5.1.19" evidence="7"/>
<keyword evidence="16" id="KW-0511">Multifunctional enzyme</keyword>
<evidence type="ECO:0000313" key="21">
    <source>
        <dbReference type="Proteomes" id="UP001221413"/>
    </source>
</evidence>
<dbReference type="AlphaFoldDB" id="A0AAD6J1U2"/>
<dbReference type="SFLD" id="SFLDG01018">
    <property type="entry name" value="Squalene/Phytoene_Synthase_Lik"/>
    <property type="match status" value="1"/>
</dbReference>
<comment type="similarity">
    <text evidence="5">In the N-terminal section; belongs to the lycopene beta-cyclase family.</text>
</comment>
<keyword evidence="11 19" id="KW-0812">Transmembrane</keyword>
<feature type="transmembrane region" description="Helical" evidence="19">
    <location>
        <begin position="6"/>
        <end position="26"/>
    </location>
</feature>
<evidence type="ECO:0000256" key="1">
    <source>
        <dbReference type="ARBA" id="ARBA00001805"/>
    </source>
</evidence>
<evidence type="ECO:0000256" key="14">
    <source>
        <dbReference type="ARBA" id="ARBA00023136"/>
    </source>
</evidence>
<keyword evidence="13 19" id="KW-1133">Transmembrane helix</keyword>
<dbReference type="InterPro" id="IPR019845">
    <property type="entry name" value="Squalene/phytoene_synthase_CS"/>
</dbReference>
<feature type="transmembrane region" description="Helical" evidence="19">
    <location>
        <begin position="81"/>
        <end position="98"/>
    </location>
</feature>
<comment type="catalytic activity">
    <reaction evidence="17">
        <text>gamma-carotene = all-trans-beta-carotene</text>
        <dbReference type="Rhea" id="RHEA:32239"/>
        <dbReference type="ChEBI" id="CHEBI:17579"/>
        <dbReference type="ChEBI" id="CHEBI:27740"/>
        <dbReference type="EC" id="5.5.1.19"/>
    </reaction>
</comment>
<comment type="catalytic activity">
    <reaction evidence="18">
        <text>all-trans-lycopene = gamma-carotene</text>
        <dbReference type="Rhea" id="RHEA:32219"/>
        <dbReference type="ChEBI" id="CHEBI:15948"/>
        <dbReference type="ChEBI" id="CHEBI:27740"/>
        <dbReference type="EC" id="5.5.1.19"/>
    </reaction>
</comment>
<dbReference type="EC" id="2.5.1.32" evidence="8"/>
<dbReference type="InterPro" id="IPR017825">
    <property type="entry name" value="Lycopene_cyclase_dom"/>
</dbReference>
<keyword evidence="21" id="KW-1185">Reference proteome</keyword>
<dbReference type="GO" id="GO:0045436">
    <property type="term" value="F:lycopene beta cyclase activity"/>
    <property type="evidence" value="ECO:0007669"/>
    <property type="project" value="UniProtKB-ARBA"/>
</dbReference>
<evidence type="ECO:0000256" key="10">
    <source>
        <dbReference type="ARBA" id="ARBA00022679"/>
    </source>
</evidence>
<sequence length="631" mass="69718">MAGWEYALVHVKYTIPPAAILTLLLYPLKTSTDNFKITSLLIIAVVATIPWDSYLLNRDVWSYPERAVIGQTYWKIPIEELFFFVVQTYTTSLVYLIIAKTIVPTAFLPILPAPSPPSSVEEAEPGRQTSAVGNEYKRARRSFISGGVLLVFLIAVGARLVHEGGNGTYLGLILVWAGPVILFLWSLSHQYILSVPSKSVLIPILVPTFYLWVVDTLALRNGTWVINPDKSFKIKLWGYLDIEEAVFFLVTNILITFGQLAFDHTLAVLNGFPEIFLTAIPSWPSIGLLVRGLSIPVKDYPARRILGLRNAVSKLNGKSRSFSLASSVFEGRLRIDLTLLYAFCRNADDMIDEAETTKEAQEALSALSQAVSNAFAARVSAKEITNGRYRTFGNYTTSMHGLPDDVAASLEMLPTDILPLHAIQDLLNGFRMDLQFPTNGHKSDGIFPIKTQQDLERYSYCVAGTVAEMLLSLVFLHAAGSSELTKSDREAADDCIRAGVDMGIALQCINIARDIAKDAAMGRCYIPSEWLAEYKLTPAMIVSDPHIPAVETLRQRILNIAMDIYHKNEGAIERLPKYGGARKGVRAAVENYVEIGRVLLEQENEVAGTAGDQATVGKARRLWVFAKALSV</sequence>
<comment type="subcellular location">
    <subcellularLocation>
        <location evidence="2">Membrane</location>
        <topology evidence="2">Multi-pass membrane protein</topology>
    </subcellularLocation>
</comment>
<dbReference type="InterPro" id="IPR008949">
    <property type="entry name" value="Isoprenoid_synthase_dom_sf"/>
</dbReference>
<gene>
    <name evidence="20" type="ORF">Dda_2857</name>
</gene>
<proteinExistence type="inferred from homology"/>
<dbReference type="GO" id="GO:0051996">
    <property type="term" value="F:squalene synthase [NAD(P)H] activity"/>
    <property type="evidence" value="ECO:0007669"/>
    <property type="project" value="InterPro"/>
</dbReference>
<evidence type="ECO:0000256" key="6">
    <source>
        <dbReference type="ARBA" id="ARBA00008406"/>
    </source>
</evidence>
<evidence type="ECO:0000256" key="8">
    <source>
        <dbReference type="ARBA" id="ARBA00012396"/>
    </source>
</evidence>
<dbReference type="SUPFAM" id="SSF48576">
    <property type="entry name" value="Terpenoid synthases"/>
    <property type="match status" value="1"/>
</dbReference>
<feature type="transmembrane region" description="Helical" evidence="19">
    <location>
        <begin position="168"/>
        <end position="188"/>
    </location>
</feature>
<dbReference type="GO" id="GO:0016117">
    <property type="term" value="P:carotenoid biosynthetic process"/>
    <property type="evidence" value="ECO:0007669"/>
    <property type="project" value="UniProtKB-KW"/>
</dbReference>
<dbReference type="InterPro" id="IPR044843">
    <property type="entry name" value="Trans_IPPS_bact-type"/>
</dbReference>
<dbReference type="Pfam" id="PF00494">
    <property type="entry name" value="SQS_PSY"/>
    <property type="match status" value="1"/>
</dbReference>
<evidence type="ECO:0000256" key="2">
    <source>
        <dbReference type="ARBA" id="ARBA00004141"/>
    </source>
</evidence>
<comment type="caution">
    <text evidence="20">The sequence shown here is derived from an EMBL/GenBank/DDBJ whole genome shotgun (WGS) entry which is preliminary data.</text>
</comment>
<keyword evidence="15" id="KW-0413">Isomerase</keyword>
<dbReference type="GO" id="GO:0016020">
    <property type="term" value="C:membrane"/>
    <property type="evidence" value="ECO:0007669"/>
    <property type="project" value="UniProtKB-SubCell"/>
</dbReference>
<evidence type="ECO:0000256" key="4">
    <source>
        <dbReference type="ARBA" id="ARBA00005172"/>
    </source>
</evidence>
<dbReference type="InterPro" id="IPR002060">
    <property type="entry name" value="Squ/phyt_synthse"/>
</dbReference>
<comment type="catalytic activity">
    <reaction evidence="1">
        <text>2 (2E,6E,10E)-geranylgeranyl diphosphate = 15-cis-phytoene + 2 diphosphate</text>
        <dbReference type="Rhea" id="RHEA:34475"/>
        <dbReference type="ChEBI" id="CHEBI:27787"/>
        <dbReference type="ChEBI" id="CHEBI:33019"/>
        <dbReference type="ChEBI" id="CHEBI:58756"/>
        <dbReference type="EC" id="2.5.1.32"/>
    </reaction>
</comment>
<comment type="similarity">
    <text evidence="6">In the C-terminal section; belongs to the phytoene/squalene synthase family.</text>
</comment>
<keyword evidence="10" id="KW-0808">Transferase</keyword>
<dbReference type="SFLD" id="SFLDS00005">
    <property type="entry name" value="Isoprenoid_Synthase_Type_I"/>
    <property type="match status" value="1"/>
</dbReference>
<dbReference type="EMBL" id="JAQGDS010000003">
    <property type="protein sequence ID" value="KAJ6262054.1"/>
    <property type="molecule type" value="Genomic_DNA"/>
</dbReference>
<evidence type="ECO:0000256" key="5">
    <source>
        <dbReference type="ARBA" id="ARBA00008247"/>
    </source>
</evidence>
<evidence type="ECO:0000256" key="9">
    <source>
        <dbReference type="ARBA" id="ARBA00018909"/>
    </source>
</evidence>
<evidence type="ECO:0000256" key="7">
    <source>
        <dbReference type="ARBA" id="ARBA00012242"/>
    </source>
</evidence>
<reference evidence="20" key="1">
    <citation type="submission" date="2023-01" db="EMBL/GenBank/DDBJ databases">
        <title>The chitinases involved in constricting ring structure development in the nematode-trapping fungus Drechslerella dactyloides.</title>
        <authorList>
            <person name="Wang R."/>
            <person name="Zhang L."/>
            <person name="Tang P."/>
            <person name="Li S."/>
            <person name="Liang L."/>
        </authorList>
    </citation>
    <scope>NUCLEOTIDE SEQUENCE</scope>
    <source>
        <strain evidence="20">YMF1.00031</strain>
    </source>
</reference>
<feature type="transmembrane region" description="Helical" evidence="19">
    <location>
        <begin position="38"/>
        <end position="56"/>
    </location>
</feature>
<dbReference type="PANTHER" id="PTHR31480">
    <property type="entry name" value="BIFUNCTIONAL LYCOPENE CYCLASE/PHYTOENE SYNTHASE"/>
    <property type="match status" value="1"/>
</dbReference>
<dbReference type="Proteomes" id="UP001221413">
    <property type="component" value="Unassembled WGS sequence"/>
</dbReference>